<evidence type="ECO:0000313" key="2">
    <source>
        <dbReference type="EMBL" id="OEV18179.1"/>
    </source>
</evidence>
<protein>
    <submittedName>
        <fullName evidence="2">Uncharacterized protein</fullName>
    </submittedName>
</protein>
<dbReference type="EMBL" id="LJGZ01000094">
    <property type="protein sequence ID" value="OEV18179.1"/>
    <property type="molecule type" value="Genomic_DNA"/>
</dbReference>
<name>A0A1E7LPP1_9ACTN</name>
<reference evidence="2 3" key="1">
    <citation type="journal article" date="2016" name="Front. Microbiol.">
        <title>Comparative Genomics Analysis of Streptomyces Species Reveals Their Adaptation to the Marine Environment and Their Diversity at the Genomic Level.</title>
        <authorList>
            <person name="Tian X."/>
            <person name="Zhang Z."/>
            <person name="Yang T."/>
            <person name="Chen M."/>
            <person name="Li J."/>
            <person name="Chen F."/>
            <person name="Yang J."/>
            <person name="Li W."/>
            <person name="Zhang B."/>
            <person name="Zhang Z."/>
            <person name="Wu J."/>
            <person name="Zhang C."/>
            <person name="Long L."/>
            <person name="Xiao J."/>
        </authorList>
    </citation>
    <scope>NUCLEOTIDE SEQUENCE [LARGE SCALE GENOMIC DNA]</scope>
    <source>
        <strain evidence="2 3">SCSIO M10372</strain>
    </source>
</reference>
<keyword evidence="3" id="KW-1185">Reference proteome</keyword>
<feature type="region of interest" description="Disordered" evidence="1">
    <location>
        <begin position="120"/>
        <end position="164"/>
    </location>
</feature>
<accession>A0A1E7LPP1</accession>
<feature type="compositionally biased region" description="Basic residues" evidence="1">
    <location>
        <begin position="137"/>
        <end position="151"/>
    </location>
</feature>
<evidence type="ECO:0000256" key="1">
    <source>
        <dbReference type="SAM" id="MobiDB-lite"/>
    </source>
</evidence>
<proteinExistence type="predicted"/>
<organism evidence="2 3">
    <name type="scientific">Streptomyces nanshensis</name>
    <dbReference type="NCBI Taxonomy" id="518642"/>
    <lineage>
        <taxon>Bacteria</taxon>
        <taxon>Bacillati</taxon>
        <taxon>Actinomycetota</taxon>
        <taxon>Actinomycetes</taxon>
        <taxon>Kitasatosporales</taxon>
        <taxon>Streptomycetaceae</taxon>
        <taxon>Streptomyces</taxon>
    </lineage>
</organism>
<dbReference type="AlphaFoldDB" id="A0A1E7LPP1"/>
<sequence>MVAVTIRVELSRDYGNTWSLAFAYLEGLPAITREHVQSVKHLRSLLITHERLVAYRVVAYQRALGLPLSAFPSAYRFVARRDDTGALVGLWWLEWWPPWAEYRRSRLAWVDESMGGSVGLRAPGSEGDAPFTVRGQPRGRGHGNGPRHAKSRGVGSRTWPPRGR</sequence>
<gene>
    <name evidence="2" type="ORF">AN221_23860</name>
</gene>
<evidence type="ECO:0000313" key="3">
    <source>
        <dbReference type="Proteomes" id="UP000175971"/>
    </source>
</evidence>
<comment type="caution">
    <text evidence="2">The sequence shown here is derived from an EMBL/GenBank/DDBJ whole genome shotgun (WGS) entry which is preliminary data.</text>
</comment>
<dbReference type="Proteomes" id="UP000175971">
    <property type="component" value="Unassembled WGS sequence"/>
</dbReference>